<dbReference type="AlphaFoldDB" id="A0AA39URL1"/>
<sequence length="297" mass="33241">MPSPTPSQPRYLAALREIYLHSSPEHGIYLGDPTAHGKTRWLPMEGAGADGHVLATHGDDDEALSPASLLAVLRITSEDNWTIPDGNWKGPRAFTKHFADVKLTCTGAQPPSGVFRGDYSHVVENLKRIQDMIAVAGCEKKKGLLVRSKHGDPSGGLKVKFQHALFEVRFLTTIAILVDQPRWNIDNWPATTEKAKRELEAMRTTHIVDPLPLYDFQARLVHPELCKKSLIGATVEVTFNLCHWHFNRNNKDVYVAYIDKMHILPVPAQVLSLPGKIRSDHKVEPPTLPRDRVALRK</sequence>
<accession>A0AA39URL1</accession>
<gene>
    <name evidence="1" type="ORF">EDD18DRAFT_1282340</name>
</gene>
<organism evidence="1 2">
    <name type="scientific">Armillaria luteobubalina</name>
    <dbReference type="NCBI Taxonomy" id="153913"/>
    <lineage>
        <taxon>Eukaryota</taxon>
        <taxon>Fungi</taxon>
        <taxon>Dikarya</taxon>
        <taxon>Basidiomycota</taxon>
        <taxon>Agaricomycotina</taxon>
        <taxon>Agaricomycetes</taxon>
        <taxon>Agaricomycetidae</taxon>
        <taxon>Agaricales</taxon>
        <taxon>Marasmiineae</taxon>
        <taxon>Physalacriaceae</taxon>
        <taxon>Armillaria</taxon>
    </lineage>
</organism>
<proteinExistence type="predicted"/>
<comment type="caution">
    <text evidence="1">The sequence shown here is derived from an EMBL/GenBank/DDBJ whole genome shotgun (WGS) entry which is preliminary data.</text>
</comment>
<keyword evidence="2" id="KW-1185">Reference proteome</keyword>
<reference evidence="1" key="1">
    <citation type="submission" date="2023-06" db="EMBL/GenBank/DDBJ databases">
        <authorList>
            <consortium name="Lawrence Berkeley National Laboratory"/>
            <person name="Ahrendt S."/>
            <person name="Sahu N."/>
            <person name="Indic B."/>
            <person name="Wong-Bajracharya J."/>
            <person name="Merenyi Z."/>
            <person name="Ke H.-M."/>
            <person name="Monk M."/>
            <person name="Kocsube S."/>
            <person name="Drula E."/>
            <person name="Lipzen A."/>
            <person name="Balint B."/>
            <person name="Henrissat B."/>
            <person name="Andreopoulos B."/>
            <person name="Martin F.M."/>
            <person name="Harder C.B."/>
            <person name="Rigling D."/>
            <person name="Ford K.L."/>
            <person name="Foster G.D."/>
            <person name="Pangilinan J."/>
            <person name="Papanicolaou A."/>
            <person name="Barry K."/>
            <person name="LaButti K."/>
            <person name="Viragh M."/>
            <person name="Koriabine M."/>
            <person name="Yan M."/>
            <person name="Riley R."/>
            <person name="Champramary S."/>
            <person name="Plett K.L."/>
            <person name="Tsai I.J."/>
            <person name="Slot J."/>
            <person name="Sipos G."/>
            <person name="Plett J."/>
            <person name="Nagy L.G."/>
            <person name="Grigoriev I.V."/>
        </authorList>
    </citation>
    <scope>NUCLEOTIDE SEQUENCE</scope>
    <source>
        <strain evidence="1">HWK02</strain>
    </source>
</reference>
<dbReference type="EMBL" id="JAUEPU010000009">
    <property type="protein sequence ID" value="KAK0499888.1"/>
    <property type="molecule type" value="Genomic_DNA"/>
</dbReference>
<evidence type="ECO:0000313" key="2">
    <source>
        <dbReference type="Proteomes" id="UP001175228"/>
    </source>
</evidence>
<evidence type="ECO:0000313" key="1">
    <source>
        <dbReference type="EMBL" id="KAK0499888.1"/>
    </source>
</evidence>
<dbReference type="Proteomes" id="UP001175228">
    <property type="component" value="Unassembled WGS sequence"/>
</dbReference>
<protein>
    <submittedName>
        <fullName evidence="1">Uncharacterized protein</fullName>
    </submittedName>
</protein>
<name>A0AA39URL1_9AGAR</name>